<gene>
    <name evidence="2" type="ORF">L798_02475</name>
</gene>
<evidence type="ECO:0000313" key="3">
    <source>
        <dbReference type="Proteomes" id="UP000027135"/>
    </source>
</evidence>
<evidence type="ECO:0000313" key="2">
    <source>
        <dbReference type="EMBL" id="KDR22384.1"/>
    </source>
</evidence>
<dbReference type="FunCoup" id="A0A067RRI9">
    <property type="interactions" value="941"/>
</dbReference>
<dbReference type="CDD" id="cd10207">
    <property type="entry name" value="ASKHA_NBD_Arp10"/>
    <property type="match status" value="1"/>
</dbReference>
<reference evidence="2 3" key="1">
    <citation type="journal article" date="2014" name="Nat. Commun.">
        <title>Molecular traces of alternative social organization in a termite genome.</title>
        <authorList>
            <person name="Terrapon N."/>
            <person name="Li C."/>
            <person name="Robertson H.M."/>
            <person name="Ji L."/>
            <person name="Meng X."/>
            <person name="Booth W."/>
            <person name="Chen Z."/>
            <person name="Childers C.P."/>
            <person name="Glastad K.M."/>
            <person name="Gokhale K."/>
            <person name="Gowin J."/>
            <person name="Gronenberg W."/>
            <person name="Hermansen R.A."/>
            <person name="Hu H."/>
            <person name="Hunt B.G."/>
            <person name="Huylmans A.K."/>
            <person name="Khalil S.M."/>
            <person name="Mitchell R.D."/>
            <person name="Munoz-Torres M.C."/>
            <person name="Mustard J.A."/>
            <person name="Pan H."/>
            <person name="Reese J.T."/>
            <person name="Scharf M.E."/>
            <person name="Sun F."/>
            <person name="Vogel H."/>
            <person name="Xiao J."/>
            <person name="Yang W."/>
            <person name="Yang Z."/>
            <person name="Yang Z."/>
            <person name="Zhou J."/>
            <person name="Zhu J."/>
            <person name="Brent C.S."/>
            <person name="Elsik C.G."/>
            <person name="Goodisman M.A."/>
            <person name="Liberles D.A."/>
            <person name="Roe R.M."/>
            <person name="Vargo E.L."/>
            <person name="Vilcinskas A."/>
            <person name="Wang J."/>
            <person name="Bornberg-Bauer E."/>
            <person name="Korb J."/>
            <person name="Zhang G."/>
            <person name="Liebig J."/>
        </authorList>
    </citation>
    <scope>NUCLEOTIDE SEQUENCE [LARGE SCALE GENOMIC DNA]</scope>
    <source>
        <tissue evidence="2">Whole organism</tissue>
    </source>
</reference>
<organism evidence="2 3">
    <name type="scientific">Zootermopsis nevadensis</name>
    <name type="common">Dampwood termite</name>
    <dbReference type="NCBI Taxonomy" id="136037"/>
    <lineage>
        <taxon>Eukaryota</taxon>
        <taxon>Metazoa</taxon>
        <taxon>Ecdysozoa</taxon>
        <taxon>Arthropoda</taxon>
        <taxon>Hexapoda</taxon>
        <taxon>Insecta</taxon>
        <taxon>Pterygota</taxon>
        <taxon>Neoptera</taxon>
        <taxon>Polyneoptera</taxon>
        <taxon>Dictyoptera</taxon>
        <taxon>Blattodea</taxon>
        <taxon>Blattoidea</taxon>
        <taxon>Termitoidae</taxon>
        <taxon>Termopsidae</taxon>
        <taxon>Zootermopsis</taxon>
    </lineage>
</organism>
<dbReference type="PANTHER" id="PTHR11937">
    <property type="entry name" value="ACTIN"/>
    <property type="match status" value="1"/>
</dbReference>
<evidence type="ECO:0000256" key="1">
    <source>
        <dbReference type="RuleBase" id="RU000487"/>
    </source>
</evidence>
<dbReference type="EMBL" id="KK852508">
    <property type="protein sequence ID" value="KDR22384.1"/>
    <property type="molecule type" value="Genomic_DNA"/>
</dbReference>
<name>A0A067RRI9_ZOONE</name>
<dbReference type="FunFam" id="3.30.420.40:FF:000075">
    <property type="entry name" value="Actin-related protein 10 homolog"/>
    <property type="match status" value="1"/>
</dbReference>
<dbReference type="eggNOG" id="KOG0676">
    <property type="taxonomic scope" value="Eukaryota"/>
</dbReference>
<dbReference type="Gene3D" id="3.90.640.10">
    <property type="entry name" value="Actin, Chain A, domain 4"/>
    <property type="match status" value="1"/>
</dbReference>
<dbReference type="InterPro" id="IPR004000">
    <property type="entry name" value="Actin"/>
</dbReference>
<dbReference type="STRING" id="136037.A0A067RRI9"/>
<sequence length="386" mass="43377">MLPVTFSRVFRMPLYEGIGLTEKQAVVIDIGAAYTKFGFAGESGPRCIIQTEVKCPETKQVKKVLHYSSKEDLYDLLVEFIHNLYFRHLLVSPKDRRVVIVESLLCPTLFRETLAKVLFRHFEVSSVLFVPSHLVSLCTLGVNTAVILDVGYIEAVLIPVFEGVPVLHAWQAQPRAAEAVESSLKALLLSHNNDKEDFPESAIEDIKVRTCFVTSLERALQLETVEPPPDVVYREGGTKIFNIPGKVREAVYEVLFEQDNDQISISTMILDAIIKCPIDMRKPLAENILVMGGTAMAPGFKARLLGELKYLLQQPKYSSRLALKTFKFHKPPAKENYVAWLGGAIFGGTDMISTRSLTKEAYLKHNNVPDWADLSYNCREEDKISL</sequence>
<dbReference type="InterPro" id="IPR043129">
    <property type="entry name" value="ATPase_NBD"/>
</dbReference>
<protein>
    <submittedName>
        <fullName evidence="2">Actin-related protein 10</fullName>
    </submittedName>
</protein>
<dbReference type="SUPFAM" id="SSF53067">
    <property type="entry name" value="Actin-like ATPase domain"/>
    <property type="match status" value="2"/>
</dbReference>
<dbReference type="InParanoid" id="A0A067RRI9"/>
<keyword evidence="3" id="KW-1185">Reference proteome</keyword>
<dbReference type="SMART" id="SM00268">
    <property type="entry name" value="ACTIN"/>
    <property type="match status" value="1"/>
</dbReference>
<dbReference type="AlphaFoldDB" id="A0A067RRI9"/>
<dbReference type="OMA" id="WERDNDN"/>
<dbReference type="OrthoDB" id="337660at2759"/>
<comment type="similarity">
    <text evidence="1">Belongs to the actin family.</text>
</comment>
<dbReference type="Gene3D" id="3.30.420.40">
    <property type="match status" value="2"/>
</dbReference>
<proteinExistence type="inferred from homology"/>
<accession>A0A067RRI9</accession>
<dbReference type="Proteomes" id="UP000027135">
    <property type="component" value="Unassembled WGS sequence"/>
</dbReference>
<dbReference type="Pfam" id="PF00022">
    <property type="entry name" value="Actin"/>
    <property type="match status" value="2"/>
</dbReference>